<feature type="transmembrane region" description="Helical" evidence="1">
    <location>
        <begin position="278"/>
        <end position="298"/>
    </location>
</feature>
<feature type="transmembrane region" description="Helical" evidence="1">
    <location>
        <begin position="137"/>
        <end position="154"/>
    </location>
</feature>
<feature type="transmembrane region" description="Helical" evidence="1">
    <location>
        <begin position="561"/>
        <end position="579"/>
    </location>
</feature>
<feature type="transmembrane region" description="Helical" evidence="1">
    <location>
        <begin position="369"/>
        <end position="391"/>
    </location>
</feature>
<dbReference type="AlphaFoldDB" id="A0AAU9EGW3"/>
<feature type="domain" description="TRAP C4-dicarboxylate transport system permease DctM subunit" evidence="2">
    <location>
        <begin position="91"/>
        <end position="521"/>
    </location>
</feature>
<evidence type="ECO:0000256" key="1">
    <source>
        <dbReference type="SAM" id="Phobius"/>
    </source>
</evidence>
<name>A0AAU9EGW3_9BACT</name>
<accession>A0AAU9EGW3</accession>
<keyword evidence="1" id="KW-0472">Membrane</keyword>
<dbReference type="RefSeq" id="WP_338601257.1">
    <property type="nucleotide sequence ID" value="NZ_AP028679.1"/>
</dbReference>
<feature type="transmembrane region" description="Helical" evidence="1">
    <location>
        <begin position="465"/>
        <end position="487"/>
    </location>
</feature>
<feature type="transmembrane region" description="Helical" evidence="1">
    <location>
        <begin position="499"/>
        <end position="520"/>
    </location>
</feature>
<dbReference type="NCBIfam" id="TIGR02123">
    <property type="entry name" value="TRAP_fused"/>
    <property type="match status" value="1"/>
</dbReference>
<dbReference type="PANTHER" id="PTHR43849:SF2">
    <property type="entry name" value="BLL3936 PROTEIN"/>
    <property type="match status" value="1"/>
</dbReference>
<evidence type="ECO:0000313" key="4">
    <source>
        <dbReference type="Proteomes" id="UP001366166"/>
    </source>
</evidence>
<reference evidence="4" key="1">
    <citation type="journal article" date="2023" name="Arch. Microbiol.">
        <title>Desulfoferula mesophilus gen. nov. sp. nov., a mesophilic sulfate-reducing bacterium isolated from a brackish lake sediment.</title>
        <authorList>
            <person name="Watanabe T."/>
            <person name="Yabe T."/>
            <person name="Tsuji J.M."/>
            <person name="Fukui M."/>
        </authorList>
    </citation>
    <scope>NUCLEOTIDE SEQUENCE [LARGE SCALE GENOMIC DNA]</scope>
    <source>
        <strain evidence="4">12FAK</strain>
    </source>
</reference>
<dbReference type="Proteomes" id="UP001366166">
    <property type="component" value="Chromosome"/>
</dbReference>
<feature type="transmembrane region" description="Helical" evidence="1">
    <location>
        <begin position="403"/>
        <end position="429"/>
    </location>
</feature>
<feature type="transmembrane region" description="Helical" evidence="1">
    <location>
        <begin position="24"/>
        <end position="40"/>
    </location>
</feature>
<feature type="transmembrane region" description="Helical" evidence="1">
    <location>
        <begin position="47"/>
        <end position="67"/>
    </location>
</feature>
<feature type="transmembrane region" description="Helical" evidence="1">
    <location>
        <begin position="103"/>
        <end position="125"/>
    </location>
</feature>
<organism evidence="3 4">
    <name type="scientific">Desulfoferula mesophila</name>
    <dbReference type="NCBI Taxonomy" id="3058419"/>
    <lineage>
        <taxon>Bacteria</taxon>
        <taxon>Pseudomonadati</taxon>
        <taxon>Thermodesulfobacteriota</taxon>
        <taxon>Desulfarculia</taxon>
        <taxon>Desulfarculales</taxon>
        <taxon>Desulfarculaceae</taxon>
        <taxon>Desulfoferula</taxon>
    </lineage>
</organism>
<gene>
    <name evidence="3" type="ORF">FAK_30860</name>
</gene>
<evidence type="ECO:0000313" key="3">
    <source>
        <dbReference type="EMBL" id="BEQ16020.1"/>
    </source>
</evidence>
<feature type="transmembrane region" description="Helical" evidence="1">
    <location>
        <begin position="526"/>
        <end position="549"/>
    </location>
</feature>
<sequence>MGLAMFTYQMVSTQYLFVGSFEHQNIHLFFALFLAFLNLMRLRTSPWLWAMQTVLLLAGILCTVYVGLNLEHLEEVVGYPDPVDVLVGSVLIVLSLEATRQAWGLTLPIVAILFILYFFFGQYIPGPLYHRAFNFDYVISYLCIGLTGVYGTFLSISANQIFLFVVFGSLLSVIKINDFLYEAGKVVGRHLEGGPAQTAVVSSSLVGMVTGAAVANVAITGAFTIPYMKRVGYSPALAGAIEATASTGGQLMPPVMGAAAFLMAFFVGVPYADIMLAGILPAVLFYLAVFLGVQLVSVASGIKAPKEKADWALIRRRAPLFVVPVGLIVLLLLLRFSPMLAAFWAIVVALALAFLFRETRPTWPELARCLAKGSLVGAKIAVSLCVVGMIAQTLVTTGLGSKIAGLVEALSGGNVFIALMMTMVVSIILGCGVPPVAAYSLVAIVTVPALIKMGVVPLSAHFFCFYFSIISAVTPPVALGALAGAGIAEANYFQTATKAFKLSIAGFIIPYLIVYNPVLTLHVENWAWALGSLISIPIGLMTLSAVIYNVGLIKFTVGERILALACSASMFGYCTLRQFEHIPLEYPFLAIGLGTFAYLIFSQVKKVKTKARAVNTAH</sequence>
<feature type="transmembrane region" description="Helical" evidence="1">
    <location>
        <begin position="255"/>
        <end position="272"/>
    </location>
</feature>
<feature type="transmembrane region" description="Helical" evidence="1">
    <location>
        <begin position="340"/>
        <end position="357"/>
    </location>
</feature>
<dbReference type="EMBL" id="AP028679">
    <property type="protein sequence ID" value="BEQ16020.1"/>
    <property type="molecule type" value="Genomic_DNA"/>
</dbReference>
<feature type="transmembrane region" description="Helical" evidence="1">
    <location>
        <begin position="161"/>
        <end position="181"/>
    </location>
</feature>
<dbReference type="PANTHER" id="PTHR43849">
    <property type="entry name" value="BLL3936 PROTEIN"/>
    <property type="match status" value="1"/>
</dbReference>
<proteinExistence type="predicted"/>
<dbReference type="InterPro" id="IPR010656">
    <property type="entry name" value="DctM"/>
</dbReference>
<feature type="transmembrane region" description="Helical" evidence="1">
    <location>
        <begin position="585"/>
        <end position="602"/>
    </location>
</feature>
<keyword evidence="1" id="KW-0812">Transmembrane</keyword>
<dbReference type="KEGG" id="dmp:FAK_30860"/>
<evidence type="ECO:0000259" key="2">
    <source>
        <dbReference type="Pfam" id="PF06808"/>
    </source>
</evidence>
<protein>
    <submittedName>
        <fullName evidence="3">C4-dicarboxylate ABC transporter</fullName>
    </submittedName>
</protein>
<feature type="transmembrane region" description="Helical" evidence="1">
    <location>
        <begin position="318"/>
        <end position="334"/>
    </location>
</feature>
<feature type="transmembrane region" description="Helical" evidence="1">
    <location>
        <begin position="79"/>
        <end position="96"/>
    </location>
</feature>
<keyword evidence="1" id="KW-1133">Transmembrane helix</keyword>
<keyword evidence="4" id="KW-1185">Reference proteome</keyword>
<dbReference type="InterPro" id="IPR011853">
    <property type="entry name" value="TRAP_DctM-Dct_fused"/>
</dbReference>
<feature type="transmembrane region" description="Helical" evidence="1">
    <location>
        <begin position="436"/>
        <end position="459"/>
    </location>
</feature>
<dbReference type="Pfam" id="PF06808">
    <property type="entry name" value="DctM"/>
    <property type="match status" value="1"/>
</dbReference>
<feature type="transmembrane region" description="Helical" evidence="1">
    <location>
        <begin position="201"/>
        <end position="225"/>
    </location>
</feature>